<organism evidence="1 2">
    <name type="scientific">Vibrio cholerae</name>
    <dbReference type="NCBI Taxonomy" id="666"/>
    <lineage>
        <taxon>Bacteria</taxon>
        <taxon>Pseudomonadati</taxon>
        <taxon>Pseudomonadota</taxon>
        <taxon>Gammaproteobacteria</taxon>
        <taxon>Vibrionales</taxon>
        <taxon>Vibrionaceae</taxon>
        <taxon>Vibrio</taxon>
    </lineage>
</organism>
<sequence>MIGRNRFKIVGTVAVGGAIERAARFSDQTKMLLIADMFRALEHHVLKEMSKARFTNLLTSGTHVIGYINMHQGIGVIR</sequence>
<dbReference type="Proteomes" id="UP000044806">
    <property type="component" value="Unassembled WGS sequence"/>
</dbReference>
<gene>
    <name evidence="1" type="ORF">ERS013165_02329</name>
</gene>
<dbReference type="EMBL" id="CWOW01000011">
    <property type="protein sequence ID" value="CSA74635.1"/>
    <property type="molecule type" value="Genomic_DNA"/>
</dbReference>
<proteinExistence type="predicted"/>
<protein>
    <submittedName>
        <fullName evidence="1">Uncharacterized protein</fullName>
    </submittedName>
</protein>
<evidence type="ECO:0000313" key="2">
    <source>
        <dbReference type="Proteomes" id="UP000044806"/>
    </source>
</evidence>
<evidence type="ECO:0000313" key="1">
    <source>
        <dbReference type="EMBL" id="CSA74635.1"/>
    </source>
</evidence>
<name>A0A655Y315_VIBCL</name>
<accession>A0A655Y315</accession>
<reference evidence="1 2" key="1">
    <citation type="submission" date="2015-07" db="EMBL/GenBank/DDBJ databases">
        <authorList>
            <consortium name="Pathogen Informatics"/>
        </authorList>
    </citation>
    <scope>NUCLEOTIDE SEQUENCE [LARGE SCALE GENOMIC DNA]</scope>
    <source>
        <strain evidence="1 2">A51</strain>
    </source>
</reference>
<dbReference type="AlphaFoldDB" id="A0A655Y315"/>